<keyword evidence="6" id="KW-0418">Kinase</keyword>
<name>A0AA38TBN5_9ASTR</name>
<dbReference type="SUPFAM" id="SSF56112">
    <property type="entry name" value="Protein kinase-like (PK-like)"/>
    <property type="match status" value="2"/>
</dbReference>
<feature type="compositionally biased region" description="Basic and acidic residues" evidence="9">
    <location>
        <begin position="374"/>
        <end position="384"/>
    </location>
</feature>
<dbReference type="FunFam" id="3.30.200.20:FF:000039">
    <property type="entry name" value="receptor-like protein kinase FERONIA"/>
    <property type="match status" value="1"/>
</dbReference>
<dbReference type="FunFam" id="1.10.510.10:FF:000084">
    <property type="entry name" value="Wall-associated receptor kinase 2"/>
    <property type="match status" value="1"/>
</dbReference>
<evidence type="ECO:0000313" key="11">
    <source>
        <dbReference type="EMBL" id="KAJ9552206.1"/>
    </source>
</evidence>
<dbReference type="Proteomes" id="UP001172457">
    <property type="component" value="Chromosome 4"/>
</dbReference>
<keyword evidence="5 8" id="KW-0547">Nucleotide-binding</keyword>
<dbReference type="SMART" id="SM00220">
    <property type="entry name" value="S_TKc"/>
    <property type="match status" value="1"/>
</dbReference>
<comment type="subcellular location">
    <subcellularLocation>
        <location evidence="1">Cell membrane</location>
    </subcellularLocation>
</comment>
<keyword evidence="2" id="KW-1003">Cell membrane</keyword>
<evidence type="ECO:0000256" key="2">
    <source>
        <dbReference type="ARBA" id="ARBA00022475"/>
    </source>
</evidence>
<evidence type="ECO:0000256" key="1">
    <source>
        <dbReference type="ARBA" id="ARBA00004236"/>
    </source>
</evidence>
<dbReference type="InterPro" id="IPR017441">
    <property type="entry name" value="Protein_kinase_ATP_BS"/>
</dbReference>
<dbReference type="InterPro" id="IPR000719">
    <property type="entry name" value="Prot_kinase_dom"/>
</dbReference>
<dbReference type="PROSITE" id="PS00108">
    <property type="entry name" value="PROTEIN_KINASE_ST"/>
    <property type="match status" value="1"/>
</dbReference>
<dbReference type="GO" id="GO:0005524">
    <property type="term" value="F:ATP binding"/>
    <property type="evidence" value="ECO:0007669"/>
    <property type="project" value="UniProtKB-UniRule"/>
</dbReference>
<keyword evidence="7 8" id="KW-0067">ATP-binding</keyword>
<dbReference type="PANTHER" id="PTHR45621">
    <property type="entry name" value="OS01G0588500 PROTEIN-RELATED"/>
    <property type="match status" value="1"/>
</dbReference>
<comment type="caution">
    <text evidence="11">The sequence shown here is derived from an EMBL/GenBank/DDBJ whole genome shotgun (WGS) entry which is preliminary data.</text>
</comment>
<evidence type="ECO:0000259" key="10">
    <source>
        <dbReference type="PROSITE" id="PS50011"/>
    </source>
</evidence>
<feature type="region of interest" description="Disordered" evidence="9">
    <location>
        <begin position="347"/>
        <end position="400"/>
    </location>
</feature>
<dbReference type="InterPro" id="IPR001245">
    <property type="entry name" value="Ser-Thr/Tyr_kinase_cat_dom"/>
</dbReference>
<dbReference type="Gene3D" id="1.10.510.10">
    <property type="entry name" value="Transferase(Phosphotransferase) domain 1"/>
    <property type="match status" value="2"/>
</dbReference>
<protein>
    <recommendedName>
        <fullName evidence="10">Protein kinase domain-containing protein</fullName>
    </recommendedName>
</protein>
<dbReference type="CDD" id="cd14066">
    <property type="entry name" value="STKc_IRAK"/>
    <property type="match status" value="1"/>
</dbReference>
<proteinExistence type="predicted"/>
<evidence type="ECO:0000256" key="6">
    <source>
        <dbReference type="ARBA" id="ARBA00022777"/>
    </source>
</evidence>
<evidence type="ECO:0000256" key="3">
    <source>
        <dbReference type="ARBA" id="ARBA00022527"/>
    </source>
</evidence>
<evidence type="ECO:0000256" key="4">
    <source>
        <dbReference type="ARBA" id="ARBA00022679"/>
    </source>
</evidence>
<feature type="domain" description="Protein kinase" evidence="10">
    <location>
        <begin position="35"/>
        <end position="314"/>
    </location>
</feature>
<accession>A0AA38TBN5</accession>
<evidence type="ECO:0000256" key="7">
    <source>
        <dbReference type="ARBA" id="ARBA00022840"/>
    </source>
</evidence>
<evidence type="ECO:0000313" key="12">
    <source>
        <dbReference type="Proteomes" id="UP001172457"/>
    </source>
</evidence>
<dbReference type="Gene3D" id="3.30.200.20">
    <property type="entry name" value="Phosphorylase Kinase, domain 1"/>
    <property type="match status" value="2"/>
</dbReference>
<dbReference type="Pfam" id="PF07714">
    <property type="entry name" value="PK_Tyr_Ser-Thr"/>
    <property type="match status" value="2"/>
</dbReference>
<feature type="compositionally biased region" description="Low complexity" evidence="9">
    <location>
        <begin position="385"/>
        <end position="400"/>
    </location>
</feature>
<keyword evidence="2" id="KW-0472">Membrane</keyword>
<organism evidence="11 12">
    <name type="scientific">Centaurea solstitialis</name>
    <name type="common">yellow star-thistle</name>
    <dbReference type="NCBI Taxonomy" id="347529"/>
    <lineage>
        <taxon>Eukaryota</taxon>
        <taxon>Viridiplantae</taxon>
        <taxon>Streptophyta</taxon>
        <taxon>Embryophyta</taxon>
        <taxon>Tracheophyta</taxon>
        <taxon>Spermatophyta</taxon>
        <taxon>Magnoliopsida</taxon>
        <taxon>eudicotyledons</taxon>
        <taxon>Gunneridae</taxon>
        <taxon>Pentapetalae</taxon>
        <taxon>asterids</taxon>
        <taxon>campanulids</taxon>
        <taxon>Asterales</taxon>
        <taxon>Asteraceae</taxon>
        <taxon>Carduoideae</taxon>
        <taxon>Cardueae</taxon>
        <taxon>Centaureinae</taxon>
        <taxon>Centaurea</taxon>
    </lineage>
</organism>
<dbReference type="InterPro" id="IPR011009">
    <property type="entry name" value="Kinase-like_dom_sf"/>
</dbReference>
<feature type="domain" description="Protein kinase" evidence="10">
    <location>
        <begin position="420"/>
        <end position="723"/>
    </location>
</feature>
<evidence type="ECO:0000256" key="8">
    <source>
        <dbReference type="PROSITE-ProRule" id="PRU10141"/>
    </source>
</evidence>
<keyword evidence="3" id="KW-0723">Serine/threonine-protein kinase</keyword>
<dbReference type="InterPro" id="IPR008271">
    <property type="entry name" value="Ser/Thr_kinase_AS"/>
</dbReference>
<dbReference type="GO" id="GO:0005886">
    <property type="term" value="C:plasma membrane"/>
    <property type="evidence" value="ECO:0007669"/>
    <property type="project" value="UniProtKB-SubCell"/>
</dbReference>
<feature type="binding site" evidence="8">
    <location>
        <position position="66"/>
    </location>
    <ligand>
        <name>ATP</name>
        <dbReference type="ChEBI" id="CHEBI:30616"/>
    </ligand>
</feature>
<evidence type="ECO:0000256" key="9">
    <source>
        <dbReference type="SAM" id="MobiDB-lite"/>
    </source>
</evidence>
<reference evidence="11" key="1">
    <citation type="submission" date="2023-03" db="EMBL/GenBank/DDBJ databases">
        <title>Chromosome-scale reference genome and RAD-based genetic map of yellow starthistle (Centaurea solstitialis) reveal putative structural variation and QTLs associated with invader traits.</title>
        <authorList>
            <person name="Reatini B."/>
            <person name="Cang F.A."/>
            <person name="Jiang Q."/>
            <person name="Mckibben M.T.W."/>
            <person name="Barker M.S."/>
            <person name="Rieseberg L.H."/>
            <person name="Dlugosch K.M."/>
        </authorList>
    </citation>
    <scope>NUCLEOTIDE SEQUENCE</scope>
    <source>
        <strain evidence="11">CAN-66</strain>
        <tissue evidence="11">Leaf</tissue>
    </source>
</reference>
<evidence type="ECO:0000256" key="5">
    <source>
        <dbReference type="ARBA" id="ARBA00022741"/>
    </source>
</evidence>
<dbReference type="PROSITE" id="PS00107">
    <property type="entry name" value="PROTEIN_KINASE_ATP"/>
    <property type="match status" value="1"/>
</dbReference>
<keyword evidence="12" id="KW-1185">Reference proteome</keyword>
<gene>
    <name evidence="11" type="ORF">OSB04_016251</name>
</gene>
<dbReference type="AlphaFoldDB" id="A0AA38TBN5"/>
<dbReference type="EMBL" id="JARYMX010000004">
    <property type="protein sequence ID" value="KAJ9552206.1"/>
    <property type="molecule type" value="Genomic_DNA"/>
</dbReference>
<dbReference type="InterPro" id="IPR050823">
    <property type="entry name" value="Plant_Ser_Thr_Prot_Kinase"/>
</dbReference>
<keyword evidence="4" id="KW-0808">Transferase</keyword>
<dbReference type="PROSITE" id="PS50011">
    <property type="entry name" value="PROTEIN_KINASE_DOM"/>
    <property type="match status" value="2"/>
</dbReference>
<dbReference type="GO" id="GO:0004674">
    <property type="term" value="F:protein serine/threonine kinase activity"/>
    <property type="evidence" value="ECO:0007669"/>
    <property type="project" value="UniProtKB-KW"/>
</dbReference>
<sequence length="723" mass="80732">MLLANSKENETSFLALDKICQRYSVDEIRLATQNFDESLVVGRGGFGKVYKGSIKDGSNTVVVAIKISNSMSNQGVVEFQAEVEMLSKIRHCNLVSLIGYSYEGKEMALVYEYMPQGTLEDHLYKDGSRLSWLQLLKICKGAARGLDYLHTGTGTQHGIIHRDVKSSNVLLDEKFAAKISDFGIAKIGPTNQTRTHVSTLVKGTFGYLDPHYVYTGNLTTKSDVYSFGVLLLEVLCGRPAVDITLDEDQMGLAPWAQDCIKKGKLNNIIDSRLRGQISSNCLKDFARIACRCLDNKPNQRPIMAEIIGKLDVILSSQERLDSSITEGKLIDKFQWIFGSKVDSKTGNMMASHPLSSEGEPNENVNNAKVNTGKAKVDHGQKDVTETSGSEGESSEESSWSGTNLNLKPFSYKLLKMATRNFRPDAVIGGDFSSVFKGWFDDQSLEATKPGKGTIFAVKILTKESDQDDKEWLAGISHLSKLDHPNLVKLIGYCLDEDDQRFLGILGYAQTNPENYTCKTSVISPEKLSGYNCCGRLELNPGQMDIPPHPQGLQPVRPCGSSFHEPLSWNLRMKIALGAAKGIAYVHNHEAKMICCDITSKSILLDSNWNAKLYKFSWRTYQELEPEYHHYKLTEDVPRGCSSPREEIYNFGVVLLEVFTGKQNIDNNRPAHERIQVDFIRPFLDSKRGIKRIIDDRIDGQYTTSVAIRFAKIVKRCLSIEPRG</sequence>